<protein>
    <submittedName>
        <fullName evidence="6">Cutinase</fullName>
    </submittedName>
</protein>
<dbReference type="SMART" id="SM01110">
    <property type="entry name" value="Cutinase"/>
    <property type="match status" value="1"/>
</dbReference>
<evidence type="ECO:0000256" key="2">
    <source>
        <dbReference type="ARBA" id="ARBA00022487"/>
    </source>
</evidence>
<keyword evidence="3" id="KW-0378">Hydrolase</keyword>
<dbReference type="RefSeq" id="WP_064880062.1">
    <property type="nucleotide sequence ID" value="NZ_LZSX01000039.1"/>
</dbReference>
<evidence type="ECO:0000256" key="3">
    <source>
        <dbReference type="ARBA" id="ARBA00022801"/>
    </source>
</evidence>
<dbReference type="Pfam" id="PF01083">
    <property type="entry name" value="Cutinase"/>
    <property type="match status" value="1"/>
</dbReference>
<comment type="similarity">
    <text evidence="1">Belongs to the cutinase family.</text>
</comment>
<comment type="caution">
    <text evidence="6">The sequence shown here is derived from an EMBL/GenBank/DDBJ whole genome shotgun (WGS) entry which is preliminary data.</text>
</comment>
<evidence type="ECO:0000256" key="4">
    <source>
        <dbReference type="ARBA" id="ARBA00023157"/>
    </source>
</evidence>
<dbReference type="InterPro" id="IPR029058">
    <property type="entry name" value="AB_hydrolase_fold"/>
</dbReference>
<dbReference type="InterPro" id="IPR000675">
    <property type="entry name" value="Cutinase/axe"/>
</dbReference>
<dbReference type="EMBL" id="LZSX01000039">
    <property type="protein sequence ID" value="OBB85335.1"/>
    <property type="molecule type" value="Genomic_DNA"/>
</dbReference>
<organism evidence="6 7">
    <name type="scientific">Mycobacterium colombiense</name>
    <dbReference type="NCBI Taxonomy" id="339268"/>
    <lineage>
        <taxon>Bacteria</taxon>
        <taxon>Bacillati</taxon>
        <taxon>Actinomycetota</taxon>
        <taxon>Actinomycetes</taxon>
        <taxon>Mycobacteriales</taxon>
        <taxon>Mycobacteriaceae</taxon>
        <taxon>Mycobacterium</taxon>
        <taxon>Mycobacterium avium complex (MAC)</taxon>
    </lineage>
</organism>
<dbReference type="Gene3D" id="3.40.50.1820">
    <property type="entry name" value="alpha/beta hydrolase"/>
    <property type="match status" value="1"/>
</dbReference>
<dbReference type="PANTHER" id="PTHR33630:SF9">
    <property type="entry name" value="CUTINASE 4"/>
    <property type="match status" value="1"/>
</dbReference>
<keyword evidence="4" id="KW-1015">Disulfide bond</keyword>
<evidence type="ECO:0000313" key="7">
    <source>
        <dbReference type="Proteomes" id="UP000091914"/>
    </source>
</evidence>
<proteinExistence type="inferred from homology"/>
<gene>
    <name evidence="6" type="ORF">A5760_07915</name>
</gene>
<dbReference type="Proteomes" id="UP000091914">
    <property type="component" value="Unassembled WGS sequence"/>
</dbReference>
<keyword evidence="2" id="KW-0719">Serine esterase</keyword>
<evidence type="ECO:0000313" key="6">
    <source>
        <dbReference type="EMBL" id="OBB85335.1"/>
    </source>
</evidence>
<evidence type="ECO:0000256" key="1">
    <source>
        <dbReference type="ARBA" id="ARBA00007534"/>
    </source>
</evidence>
<dbReference type="SUPFAM" id="SSF53474">
    <property type="entry name" value="alpha/beta-Hydrolases"/>
    <property type="match status" value="1"/>
</dbReference>
<feature type="signal peptide" evidence="5">
    <location>
        <begin position="1"/>
        <end position="40"/>
    </location>
</feature>
<accession>A0A1A0VPZ9</accession>
<name>A0A1A0VPZ9_9MYCO</name>
<reference evidence="6 7" key="1">
    <citation type="submission" date="2016-06" db="EMBL/GenBank/DDBJ databases">
        <authorList>
            <person name="Kjaerup R.B."/>
            <person name="Dalgaard T.S."/>
            <person name="Juul-Madsen H.R."/>
        </authorList>
    </citation>
    <scope>NUCLEOTIDE SEQUENCE [LARGE SCALE GENOMIC DNA]</scope>
    <source>
        <strain evidence="6 7">852002-51834_SCH5396731</strain>
    </source>
</reference>
<dbReference type="OrthoDB" id="3690529at2"/>
<keyword evidence="5" id="KW-0732">Signal</keyword>
<dbReference type="GO" id="GO:0052689">
    <property type="term" value="F:carboxylic ester hydrolase activity"/>
    <property type="evidence" value="ECO:0007669"/>
    <property type="project" value="UniProtKB-KW"/>
</dbReference>
<feature type="chain" id="PRO_5008300211" evidence="5">
    <location>
        <begin position="41"/>
        <end position="241"/>
    </location>
</feature>
<sequence>MSIRKVSAATPVRRLSVCMLSAAAVGGGLMLASAPVPSAAAEPCPDVEVVFARGSGERPGVGGIGQPFIDALRSQIGGRSLTVYPVNYPASTDFSSPDFPVTVIDGIRDASSHIESMAANCPNTKEVLGGYSQGAAVAGYTTSAAVPPGVPASAVPPPMPPDIAKHVAAVALFGTPSGQFLQKYNAPPLTIGPLYQPKTLELCAQGDPVCGNGDDSGFAAHTSYPVNGMTSQAANFASSHL</sequence>
<dbReference type="AlphaFoldDB" id="A0A1A0VPZ9"/>
<evidence type="ECO:0000256" key="5">
    <source>
        <dbReference type="SAM" id="SignalP"/>
    </source>
</evidence>
<dbReference type="PANTHER" id="PTHR33630">
    <property type="entry name" value="CUTINASE RV1984C-RELATED-RELATED"/>
    <property type="match status" value="1"/>
</dbReference>